<sequence length="172" mass="18575">MRFPARAFFLISLLASPVLLSGGAAAQMWPNETSPGGDMMAGSARQFDRIRPVIPAPMTQELPVAPTVAGVPTAAWTPPPLPQEAAPARPGRRAAGRGATPRRAAVARRSGEGSRNTRLRSDEAAQRRFTAREAEIERLRSRLESDRNRYDSQRANTAIRSAPQPASPALTR</sequence>
<protein>
    <recommendedName>
        <fullName evidence="5">BZIP domain-containing protein</fullName>
    </recommendedName>
</protein>
<feature type="signal peptide" evidence="2">
    <location>
        <begin position="1"/>
        <end position="26"/>
    </location>
</feature>
<accession>A0A1V2H450</accession>
<dbReference type="RefSeq" id="WP_076957114.1">
    <property type="nucleotide sequence ID" value="NZ_MLCO01000077.1"/>
</dbReference>
<dbReference type="EMBL" id="MLCO01000077">
    <property type="protein sequence ID" value="ONG54957.1"/>
    <property type="molecule type" value="Genomic_DNA"/>
</dbReference>
<dbReference type="Proteomes" id="UP000188879">
    <property type="component" value="Unassembled WGS sequence"/>
</dbReference>
<feature type="region of interest" description="Disordered" evidence="1">
    <location>
        <begin position="70"/>
        <end position="172"/>
    </location>
</feature>
<name>A0A1V2H450_9PROT</name>
<organism evidence="3 4">
    <name type="scientific">Teichococcus deserti</name>
    <dbReference type="NCBI Taxonomy" id="1817963"/>
    <lineage>
        <taxon>Bacteria</taxon>
        <taxon>Pseudomonadati</taxon>
        <taxon>Pseudomonadota</taxon>
        <taxon>Alphaproteobacteria</taxon>
        <taxon>Acetobacterales</taxon>
        <taxon>Roseomonadaceae</taxon>
        <taxon>Roseomonas</taxon>
    </lineage>
</organism>
<evidence type="ECO:0000256" key="1">
    <source>
        <dbReference type="SAM" id="MobiDB-lite"/>
    </source>
</evidence>
<feature type="compositionally biased region" description="Basic and acidic residues" evidence="1">
    <location>
        <begin position="119"/>
        <end position="152"/>
    </location>
</feature>
<feature type="compositionally biased region" description="Low complexity" evidence="1">
    <location>
        <begin position="96"/>
        <end position="108"/>
    </location>
</feature>
<dbReference type="OrthoDB" id="7285437at2"/>
<evidence type="ECO:0008006" key="5">
    <source>
        <dbReference type="Google" id="ProtNLM"/>
    </source>
</evidence>
<reference evidence="3 4" key="1">
    <citation type="submission" date="2016-10" db="EMBL/GenBank/DDBJ databases">
        <title>Draft Genome sequence of Roseomonas sp. strain M3.</title>
        <authorList>
            <person name="Subhash Y."/>
            <person name="Lee S."/>
        </authorList>
    </citation>
    <scope>NUCLEOTIDE SEQUENCE [LARGE SCALE GENOMIC DNA]</scope>
    <source>
        <strain evidence="3 4">M3</strain>
    </source>
</reference>
<comment type="caution">
    <text evidence="3">The sequence shown here is derived from an EMBL/GenBank/DDBJ whole genome shotgun (WGS) entry which is preliminary data.</text>
</comment>
<evidence type="ECO:0000313" key="3">
    <source>
        <dbReference type="EMBL" id="ONG54957.1"/>
    </source>
</evidence>
<feature type="chain" id="PRO_5012889039" description="BZIP domain-containing protein" evidence="2">
    <location>
        <begin position="27"/>
        <end position="172"/>
    </location>
</feature>
<evidence type="ECO:0000313" key="4">
    <source>
        <dbReference type="Proteomes" id="UP000188879"/>
    </source>
</evidence>
<keyword evidence="2" id="KW-0732">Signal</keyword>
<gene>
    <name evidence="3" type="ORF">BKE38_09480</name>
</gene>
<keyword evidence="4" id="KW-1185">Reference proteome</keyword>
<evidence type="ECO:0000256" key="2">
    <source>
        <dbReference type="SAM" id="SignalP"/>
    </source>
</evidence>
<proteinExistence type="predicted"/>
<dbReference type="AlphaFoldDB" id="A0A1V2H450"/>